<dbReference type="AlphaFoldDB" id="A0A022VU91"/>
<gene>
    <name evidence="1" type="ORF">H103_06829</name>
</gene>
<dbReference type="HOGENOM" id="CLU_1741878_0_0_1"/>
<sequence length="150" mass="17445">MSPLPWRYSWYNYRPDSREQFSWTCPILAILTRENEGENQAKCPSAHNLVPYARSNDQLHVPTKAVALGEHQLLWRLSHRTITQMAKLISFVSGRKSSGSGTPVLLTIHPYEEKKLNFHVLESYPMNDSEDQYMVEKSLLPVYTEMSRLY</sequence>
<proteinExistence type="predicted"/>
<organism evidence="1">
    <name type="scientific">Trichophyton rubrum CBS 288.86</name>
    <dbReference type="NCBI Taxonomy" id="1215330"/>
    <lineage>
        <taxon>Eukaryota</taxon>
        <taxon>Fungi</taxon>
        <taxon>Dikarya</taxon>
        <taxon>Ascomycota</taxon>
        <taxon>Pezizomycotina</taxon>
        <taxon>Eurotiomycetes</taxon>
        <taxon>Eurotiomycetidae</taxon>
        <taxon>Onygenales</taxon>
        <taxon>Arthrodermataceae</taxon>
        <taxon>Trichophyton</taxon>
    </lineage>
</organism>
<dbReference type="Proteomes" id="UP000023758">
    <property type="component" value="Unassembled WGS sequence"/>
</dbReference>
<name>A0A022VU91_TRIRU</name>
<evidence type="ECO:0000313" key="1">
    <source>
        <dbReference type="EMBL" id="EZF49620.1"/>
    </source>
</evidence>
<accession>A0A022VU91</accession>
<protein>
    <submittedName>
        <fullName evidence="1">Uncharacterized protein</fullName>
    </submittedName>
</protein>
<reference evidence="1" key="1">
    <citation type="submission" date="2014-02" db="EMBL/GenBank/DDBJ databases">
        <title>The Genome Sequence of Trichophyton rubrum (morphotype fischeri) CBS 288.86.</title>
        <authorList>
            <consortium name="The Broad Institute Genomics Platform"/>
            <person name="Cuomo C.A."/>
            <person name="White T.C."/>
            <person name="Graser Y."/>
            <person name="Martinez-Rossi N."/>
            <person name="Heitman J."/>
            <person name="Young S.K."/>
            <person name="Zeng Q."/>
            <person name="Gargeya S."/>
            <person name="Abouelleil A."/>
            <person name="Alvarado L."/>
            <person name="Chapman S.B."/>
            <person name="Gainer-Dewar J."/>
            <person name="Goldberg J."/>
            <person name="Griggs A."/>
            <person name="Gujja S."/>
            <person name="Hansen M."/>
            <person name="Howarth C."/>
            <person name="Imamovic A."/>
            <person name="Larimer J."/>
            <person name="Martinez D."/>
            <person name="Murphy C."/>
            <person name="Pearson M.D."/>
            <person name="Persinoti G."/>
            <person name="Poon T."/>
            <person name="Priest M."/>
            <person name="Roberts A.D."/>
            <person name="Saif S."/>
            <person name="Shea T.D."/>
            <person name="Sykes S.N."/>
            <person name="Wortman J."/>
            <person name="Nusbaum C."/>
            <person name="Birren B."/>
        </authorList>
    </citation>
    <scope>NUCLEOTIDE SEQUENCE [LARGE SCALE GENOMIC DNA]</scope>
    <source>
        <strain evidence="1">CBS 288.86</strain>
    </source>
</reference>
<dbReference type="EMBL" id="KK207900">
    <property type="protein sequence ID" value="EZF49620.1"/>
    <property type="molecule type" value="Genomic_DNA"/>
</dbReference>